<dbReference type="GeneID" id="85317927"/>
<organism evidence="1 2">
    <name type="scientific">Lasiosphaeria miniovina</name>
    <dbReference type="NCBI Taxonomy" id="1954250"/>
    <lineage>
        <taxon>Eukaryota</taxon>
        <taxon>Fungi</taxon>
        <taxon>Dikarya</taxon>
        <taxon>Ascomycota</taxon>
        <taxon>Pezizomycotina</taxon>
        <taxon>Sordariomycetes</taxon>
        <taxon>Sordariomycetidae</taxon>
        <taxon>Sordariales</taxon>
        <taxon>Lasiosphaeriaceae</taxon>
        <taxon>Lasiosphaeria</taxon>
    </lineage>
</organism>
<gene>
    <name evidence="1" type="ORF">B0T26DRAFT_368611</name>
</gene>
<dbReference type="AlphaFoldDB" id="A0AA40DVY7"/>
<dbReference type="RefSeq" id="XP_060295026.1">
    <property type="nucleotide sequence ID" value="XM_060434657.1"/>
</dbReference>
<dbReference type="Proteomes" id="UP001172101">
    <property type="component" value="Unassembled WGS sequence"/>
</dbReference>
<evidence type="ECO:0000313" key="2">
    <source>
        <dbReference type="Proteomes" id="UP001172101"/>
    </source>
</evidence>
<evidence type="ECO:0000313" key="1">
    <source>
        <dbReference type="EMBL" id="KAK0713703.1"/>
    </source>
</evidence>
<dbReference type="EMBL" id="JAUIRO010000005">
    <property type="protein sequence ID" value="KAK0713703.1"/>
    <property type="molecule type" value="Genomic_DNA"/>
</dbReference>
<comment type="caution">
    <text evidence="1">The sequence shown here is derived from an EMBL/GenBank/DDBJ whole genome shotgun (WGS) entry which is preliminary data.</text>
</comment>
<reference evidence="1" key="1">
    <citation type="submission" date="2023-06" db="EMBL/GenBank/DDBJ databases">
        <title>Genome-scale phylogeny and comparative genomics of the fungal order Sordariales.</title>
        <authorList>
            <consortium name="Lawrence Berkeley National Laboratory"/>
            <person name="Hensen N."/>
            <person name="Bonometti L."/>
            <person name="Westerberg I."/>
            <person name="Brannstrom I.O."/>
            <person name="Guillou S."/>
            <person name="Cros-Aarteil S."/>
            <person name="Calhoun S."/>
            <person name="Haridas S."/>
            <person name="Kuo A."/>
            <person name="Mondo S."/>
            <person name="Pangilinan J."/>
            <person name="Riley R."/>
            <person name="LaButti K."/>
            <person name="Andreopoulos B."/>
            <person name="Lipzen A."/>
            <person name="Chen C."/>
            <person name="Yanf M."/>
            <person name="Daum C."/>
            <person name="Ng V."/>
            <person name="Clum A."/>
            <person name="Steindorff A."/>
            <person name="Ohm R."/>
            <person name="Martin F."/>
            <person name="Silar P."/>
            <person name="Natvig D."/>
            <person name="Lalanne C."/>
            <person name="Gautier V."/>
            <person name="Ament-velasquez S.L."/>
            <person name="Kruys A."/>
            <person name="Hutchinson M.I."/>
            <person name="Powell A.J."/>
            <person name="Barry K."/>
            <person name="Miller A.N."/>
            <person name="Grigoriev I.V."/>
            <person name="Debuchy R."/>
            <person name="Gladieux P."/>
            <person name="Thoren M.H."/>
            <person name="Johannesson H."/>
        </authorList>
    </citation>
    <scope>NUCLEOTIDE SEQUENCE</scope>
    <source>
        <strain evidence="1">SMH2392-1A</strain>
    </source>
</reference>
<keyword evidence="2" id="KW-1185">Reference proteome</keyword>
<accession>A0AA40DVY7</accession>
<proteinExistence type="predicted"/>
<protein>
    <submittedName>
        <fullName evidence="1">Uncharacterized protein</fullName>
    </submittedName>
</protein>
<name>A0AA40DVY7_9PEZI</name>
<sequence length="247" mass="26952">MRRRPTLNGLHGLFAATQTTSEIRVTSHHGHSNLILSTLGLNPSPAWVRVAHSHPSVVDGSMSTLDGILRSLSQYHVLPRLRSPCQGLVGICCTFLAQRGPPCPFSLLGVAPSRCAASGHQSCRPEARTATPCLPVRAAQNCAEMISSRASRLFSFPGWLCRKSRDLQWLESFSSALAGAISFTLFFFSKSTVHGHRRTQPCRLGRFVQRLLGQKCKVAPGDDNTTSTTLPGHWRCWALGDSHGEAR</sequence>